<dbReference type="GeneID" id="25912721"/>
<feature type="domain" description="RGS" evidence="3">
    <location>
        <begin position="345"/>
        <end position="557"/>
    </location>
</feature>
<dbReference type="SMART" id="SM00315">
    <property type="entry name" value="RGS"/>
    <property type="match status" value="1"/>
</dbReference>
<evidence type="ECO:0000256" key="1">
    <source>
        <dbReference type="SAM" id="MobiDB-lite"/>
    </source>
</evidence>
<accession>A0A0L0FEQ9</accession>
<dbReference type="RefSeq" id="XP_014149156.1">
    <property type="nucleotide sequence ID" value="XM_014293681.1"/>
</dbReference>
<gene>
    <name evidence="4" type="ORF">SARC_12217</name>
</gene>
<feature type="transmembrane region" description="Helical" evidence="2">
    <location>
        <begin position="271"/>
        <end position="293"/>
    </location>
</feature>
<dbReference type="PANTHER" id="PTHR10845:SF192">
    <property type="entry name" value="DOUBLE HIT, ISOFORM B"/>
    <property type="match status" value="1"/>
</dbReference>
<feature type="transmembrane region" description="Helical" evidence="2">
    <location>
        <begin position="168"/>
        <end position="190"/>
    </location>
</feature>
<dbReference type="PROSITE" id="PS50132">
    <property type="entry name" value="RGS"/>
    <property type="match status" value="1"/>
</dbReference>
<dbReference type="InterPro" id="IPR036305">
    <property type="entry name" value="RGS_sf"/>
</dbReference>
<name>A0A0L0FEQ9_9EUKA</name>
<protein>
    <recommendedName>
        <fullName evidence="3">RGS domain-containing protein</fullName>
    </recommendedName>
</protein>
<feature type="region of interest" description="Disordered" evidence="1">
    <location>
        <begin position="314"/>
        <end position="336"/>
    </location>
</feature>
<proteinExistence type="predicted"/>
<keyword evidence="2" id="KW-0812">Transmembrane</keyword>
<dbReference type="Proteomes" id="UP000054560">
    <property type="component" value="Unassembled WGS sequence"/>
</dbReference>
<feature type="compositionally biased region" description="Polar residues" evidence="1">
    <location>
        <begin position="393"/>
        <end position="412"/>
    </location>
</feature>
<dbReference type="Pfam" id="PF00615">
    <property type="entry name" value="RGS"/>
    <property type="match status" value="1"/>
</dbReference>
<feature type="region of interest" description="Disordered" evidence="1">
    <location>
        <begin position="392"/>
        <end position="412"/>
    </location>
</feature>
<dbReference type="Gene3D" id="1.10.167.10">
    <property type="entry name" value="Regulator of G-protein Signalling 4, domain 2"/>
    <property type="match status" value="1"/>
</dbReference>
<evidence type="ECO:0000313" key="4">
    <source>
        <dbReference type="EMBL" id="KNC75254.1"/>
    </source>
</evidence>
<organism evidence="4 5">
    <name type="scientific">Sphaeroforma arctica JP610</name>
    <dbReference type="NCBI Taxonomy" id="667725"/>
    <lineage>
        <taxon>Eukaryota</taxon>
        <taxon>Ichthyosporea</taxon>
        <taxon>Ichthyophonida</taxon>
        <taxon>Sphaeroforma</taxon>
    </lineage>
</organism>
<feature type="transmembrane region" description="Helical" evidence="2">
    <location>
        <begin position="68"/>
        <end position="90"/>
    </location>
</feature>
<keyword evidence="2" id="KW-1133">Transmembrane helix</keyword>
<keyword evidence="2" id="KW-0472">Membrane</keyword>
<sequence length="578" mass="64714">MALASTKDMVVYGCFCAIFIITIPLFFYRRRYTLISERTPYLVLWMQVPLFGIMTILCLLYNTLIPNSVAYCATILILCLQTLFLCSITARIANVAIKSIQQQHIKSLLREKVPLLRIPNDTGNPDSNHSECLSVGSGSGKGGTVQYLWWHSAYLTKFGRYQKFKHTFGIYALICMPWFVALTIIFAVNVPNAGDAVLNESLFWYRVSICTTQISLVLLVFPLVVVDIFFLTIEISIVALILLGDAVVLLACRYVPPEPSQVLEANMCSHYVYGCLFTVHILTILVPALLTFIPVMRTQRVLLQADMGLAEENTTTGEIDADDTAETADTQEDDTAEYPADQSLPLAVVLVNRPLTTMFYKHLRREYATENFLFLLSINRFRSRFSEKRRMSNRSMGKISSQSTGSDLGRLTDSSNDVAKVVEQVFVDTSAEKGASKHKSIKNKDKTKNKYSNGSMGLAVAERPALLQVNEIVCVEAMPANVSTNSAMQFKIDVAEVAERIHQRFIQPSAEFQVNLTYGCVANIERLLELDDCFATMFDEAARHVSRLLELDSMPRFQKLHGKAIYKALDGAIGNTKV</sequence>
<feature type="transmembrane region" description="Helical" evidence="2">
    <location>
        <begin position="228"/>
        <end position="251"/>
    </location>
</feature>
<dbReference type="EMBL" id="KQ243747">
    <property type="protein sequence ID" value="KNC75254.1"/>
    <property type="molecule type" value="Genomic_DNA"/>
</dbReference>
<dbReference type="InterPro" id="IPR016137">
    <property type="entry name" value="RGS"/>
</dbReference>
<feature type="transmembrane region" description="Helical" evidence="2">
    <location>
        <begin position="40"/>
        <end position="62"/>
    </location>
</feature>
<keyword evidence="5" id="KW-1185">Reference proteome</keyword>
<dbReference type="SUPFAM" id="SSF48097">
    <property type="entry name" value="Regulator of G-protein signaling, RGS"/>
    <property type="match status" value="1"/>
</dbReference>
<feature type="compositionally biased region" description="Acidic residues" evidence="1">
    <location>
        <begin position="319"/>
        <end position="336"/>
    </location>
</feature>
<reference evidence="4 5" key="1">
    <citation type="submission" date="2011-02" db="EMBL/GenBank/DDBJ databases">
        <title>The Genome Sequence of Sphaeroforma arctica JP610.</title>
        <authorList>
            <consortium name="The Broad Institute Genome Sequencing Platform"/>
            <person name="Russ C."/>
            <person name="Cuomo C."/>
            <person name="Young S.K."/>
            <person name="Zeng Q."/>
            <person name="Gargeya S."/>
            <person name="Alvarado L."/>
            <person name="Berlin A."/>
            <person name="Chapman S.B."/>
            <person name="Chen Z."/>
            <person name="Freedman E."/>
            <person name="Gellesch M."/>
            <person name="Goldberg J."/>
            <person name="Griggs A."/>
            <person name="Gujja S."/>
            <person name="Heilman E."/>
            <person name="Heiman D."/>
            <person name="Howarth C."/>
            <person name="Mehta T."/>
            <person name="Neiman D."/>
            <person name="Pearson M."/>
            <person name="Roberts A."/>
            <person name="Saif S."/>
            <person name="Shea T."/>
            <person name="Shenoy N."/>
            <person name="Sisk P."/>
            <person name="Stolte C."/>
            <person name="Sykes S."/>
            <person name="White J."/>
            <person name="Yandava C."/>
            <person name="Burger G."/>
            <person name="Gray M.W."/>
            <person name="Holland P.W.H."/>
            <person name="King N."/>
            <person name="Lang F.B.F."/>
            <person name="Roger A.J."/>
            <person name="Ruiz-Trillo I."/>
            <person name="Haas B."/>
            <person name="Nusbaum C."/>
            <person name="Birren B."/>
        </authorList>
    </citation>
    <scope>NUCLEOTIDE SEQUENCE [LARGE SCALE GENOMIC DNA]</scope>
    <source>
        <strain evidence="4 5">JP610</strain>
    </source>
</reference>
<dbReference type="PANTHER" id="PTHR10845">
    <property type="entry name" value="REGULATOR OF G PROTEIN SIGNALING"/>
    <property type="match status" value="1"/>
</dbReference>
<feature type="transmembrane region" description="Helical" evidence="2">
    <location>
        <begin position="6"/>
        <end position="28"/>
    </location>
</feature>
<dbReference type="AlphaFoldDB" id="A0A0L0FEQ9"/>
<evidence type="ECO:0000313" key="5">
    <source>
        <dbReference type="Proteomes" id="UP000054560"/>
    </source>
</evidence>
<feature type="transmembrane region" description="Helical" evidence="2">
    <location>
        <begin position="202"/>
        <end position="221"/>
    </location>
</feature>
<evidence type="ECO:0000256" key="2">
    <source>
        <dbReference type="SAM" id="Phobius"/>
    </source>
</evidence>
<dbReference type="InterPro" id="IPR044926">
    <property type="entry name" value="RGS_subdomain_2"/>
</dbReference>
<evidence type="ECO:0000259" key="3">
    <source>
        <dbReference type="PROSITE" id="PS50132"/>
    </source>
</evidence>